<organism evidence="1 2">
    <name type="scientific">Clohesyomyces aquaticus</name>
    <dbReference type="NCBI Taxonomy" id="1231657"/>
    <lineage>
        <taxon>Eukaryota</taxon>
        <taxon>Fungi</taxon>
        <taxon>Dikarya</taxon>
        <taxon>Ascomycota</taxon>
        <taxon>Pezizomycotina</taxon>
        <taxon>Dothideomycetes</taxon>
        <taxon>Pleosporomycetidae</taxon>
        <taxon>Pleosporales</taxon>
        <taxon>Lindgomycetaceae</taxon>
        <taxon>Clohesyomyces</taxon>
    </lineage>
</organism>
<name>A0A1Y1Z0E3_9PLEO</name>
<comment type="caution">
    <text evidence="1">The sequence shown here is derived from an EMBL/GenBank/DDBJ whole genome shotgun (WGS) entry which is preliminary data.</text>
</comment>
<dbReference type="EMBL" id="MCFA01000147">
    <property type="protein sequence ID" value="ORY03407.1"/>
    <property type="molecule type" value="Genomic_DNA"/>
</dbReference>
<reference evidence="1 2" key="1">
    <citation type="submission" date="2016-07" db="EMBL/GenBank/DDBJ databases">
        <title>Pervasive Adenine N6-methylation of Active Genes in Fungi.</title>
        <authorList>
            <consortium name="DOE Joint Genome Institute"/>
            <person name="Mondo S.J."/>
            <person name="Dannebaum R.O."/>
            <person name="Kuo R.C."/>
            <person name="Labutti K."/>
            <person name="Haridas S."/>
            <person name="Kuo A."/>
            <person name="Salamov A."/>
            <person name="Ahrendt S.R."/>
            <person name="Lipzen A."/>
            <person name="Sullivan W."/>
            <person name="Andreopoulos W.B."/>
            <person name="Clum A."/>
            <person name="Lindquist E."/>
            <person name="Daum C."/>
            <person name="Ramamoorthy G.K."/>
            <person name="Gryganskyi A."/>
            <person name="Culley D."/>
            <person name="Magnuson J.K."/>
            <person name="James T.Y."/>
            <person name="O'Malley M.A."/>
            <person name="Stajich J.E."/>
            <person name="Spatafora J.W."/>
            <person name="Visel A."/>
            <person name="Grigoriev I.V."/>
        </authorList>
    </citation>
    <scope>NUCLEOTIDE SEQUENCE [LARGE SCALE GENOMIC DNA]</scope>
    <source>
        <strain evidence="1 2">CBS 115471</strain>
    </source>
</reference>
<accession>A0A1Y1Z0E3</accession>
<proteinExistence type="predicted"/>
<evidence type="ECO:0000313" key="1">
    <source>
        <dbReference type="EMBL" id="ORY03407.1"/>
    </source>
</evidence>
<keyword evidence="2" id="KW-1185">Reference proteome</keyword>
<gene>
    <name evidence="1" type="ORF">BCR34DRAFT_573532</name>
</gene>
<dbReference type="AlphaFoldDB" id="A0A1Y1Z0E3"/>
<evidence type="ECO:0000313" key="2">
    <source>
        <dbReference type="Proteomes" id="UP000193144"/>
    </source>
</evidence>
<sequence length="70" mass="7616">MAQSFRICAVISIPSPGSLASRSCFQEDTKWNMLNLAVKVEKVPPSIITNIPFKLAFQTPATQGHDTNAP</sequence>
<protein>
    <submittedName>
        <fullName evidence="1">Uncharacterized protein</fullName>
    </submittedName>
</protein>
<dbReference type="Proteomes" id="UP000193144">
    <property type="component" value="Unassembled WGS sequence"/>
</dbReference>